<evidence type="ECO:0000313" key="1">
    <source>
        <dbReference type="EMBL" id="OGC63172.1"/>
    </source>
</evidence>
<dbReference type="EMBL" id="MEVT01000008">
    <property type="protein sequence ID" value="OGC63172.1"/>
    <property type="molecule type" value="Genomic_DNA"/>
</dbReference>
<dbReference type="Proteomes" id="UP000176614">
    <property type="component" value="Unassembled WGS sequence"/>
</dbReference>
<evidence type="ECO:0008006" key="3">
    <source>
        <dbReference type="Google" id="ProtNLM"/>
    </source>
</evidence>
<protein>
    <recommendedName>
        <fullName evidence="3">4-oxalocrotonate tautomerase domain-containing protein</fullName>
    </recommendedName>
</protein>
<comment type="caution">
    <text evidence="1">The sequence shown here is derived from an EMBL/GenBank/DDBJ whole genome shotgun (WGS) entry which is preliminary data.</text>
</comment>
<gene>
    <name evidence="1" type="ORF">A2264_00555</name>
</gene>
<dbReference type="AlphaFoldDB" id="A0A1F4W164"/>
<proteinExistence type="predicted"/>
<organism evidence="1 2">
    <name type="scientific">candidate division WWE3 bacterium RIFOXYA2_FULL_46_9</name>
    <dbReference type="NCBI Taxonomy" id="1802636"/>
    <lineage>
        <taxon>Bacteria</taxon>
        <taxon>Katanobacteria</taxon>
    </lineage>
</organism>
<evidence type="ECO:0000313" key="2">
    <source>
        <dbReference type="Proteomes" id="UP000176614"/>
    </source>
</evidence>
<accession>A0A1F4W164</accession>
<sequence>MPIISIQPKTREIENELDKQLSVIRAEIKEAVQLVWKLPPHDIIVNLDQCTIRNADPAGSAFVVFIDTNPNETLETSSGMLRDTIARVFTELGLTAGRNVEIWPRFLPGPWVLIFNGKVEDSVDHH</sequence>
<reference evidence="1 2" key="1">
    <citation type="journal article" date="2016" name="Nat. Commun.">
        <title>Thousands of microbial genomes shed light on interconnected biogeochemical processes in an aquifer system.</title>
        <authorList>
            <person name="Anantharaman K."/>
            <person name="Brown C.T."/>
            <person name="Hug L.A."/>
            <person name="Sharon I."/>
            <person name="Castelle C.J."/>
            <person name="Probst A.J."/>
            <person name="Thomas B.C."/>
            <person name="Singh A."/>
            <person name="Wilkins M.J."/>
            <person name="Karaoz U."/>
            <person name="Brodie E.L."/>
            <person name="Williams K.H."/>
            <person name="Hubbard S.S."/>
            <person name="Banfield J.F."/>
        </authorList>
    </citation>
    <scope>NUCLEOTIDE SEQUENCE [LARGE SCALE GENOMIC DNA]</scope>
</reference>
<name>A0A1F4W164_UNCKA</name>